<evidence type="ECO:0000313" key="3">
    <source>
        <dbReference type="Proteomes" id="UP001632038"/>
    </source>
</evidence>
<accession>A0ABD3DSD5</accession>
<keyword evidence="1" id="KW-1133">Transmembrane helix</keyword>
<dbReference type="AlphaFoldDB" id="A0ABD3DSD5"/>
<keyword evidence="3" id="KW-1185">Reference proteome</keyword>
<organism evidence="2 3">
    <name type="scientific">Castilleja foliolosa</name>
    <dbReference type="NCBI Taxonomy" id="1961234"/>
    <lineage>
        <taxon>Eukaryota</taxon>
        <taxon>Viridiplantae</taxon>
        <taxon>Streptophyta</taxon>
        <taxon>Embryophyta</taxon>
        <taxon>Tracheophyta</taxon>
        <taxon>Spermatophyta</taxon>
        <taxon>Magnoliopsida</taxon>
        <taxon>eudicotyledons</taxon>
        <taxon>Gunneridae</taxon>
        <taxon>Pentapetalae</taxon>
        <taxon>asterids</taxon>
        <taxon>lamiids</taxon>
        <taxon>Lamiales</taxon>
        <taxon>Orobanchaceae</taxon>
        <taxon>Pedicularideae</taxon>
        <taxon>Castillejinae</taxon>
        <taxon>Castilleja</taxon>
    </lineage>
</organism>
<keyword evidence="1" id="KW-0812">Transmembrane</keyword>
<proteinExistence type="predicted"/>
<dbReference type="PANTHER" id="PTHR35465:SF1">
    <property type="entry name" value="PHOSPHATIDYLINOSITOL-GLYCAN BIOSYNTHESIS CLASS X PROTEIN"/>
    <property type="match status" value="1"/>
</dbReference>
<feature type="transmembrane region" description="Helical" evidence="1">
    <location>
        <begin position="184"/>
        <end position="205"/>
    </location>
</feature>
<comment type="caution">
    <text evidence="2">The sequence shown here is derived from an EMBL/GenBank/DDBJ whole genome shotgun (WGS) entry which is preliminary data.</text>
</comment>
<dbReference type="EMBL" id="JAVIJP010000013">
    <property type="protein sequence ID" value="KAL3645193.1"/>
    <property type="molecule type" value="Genomic_DNA"/>
</dbReference>
<dbReference type="PANTHER" id="PTHR35465">
    <property type="entry name" value="CAVEOLIN-1 PROTEIN"/>
    <property type="match status" value="1"/>
</dbReference>
<name>A0ABD3DSD5_9LAMI</name>
<evidence type="ECO:0000256" key="1">
    <source>
        <dbReference type="SAM" id="Phobius"/>
    </source>
</evidence>
<dbReference type="Proteomes" id="UP001632038">
    <property type="component" value="Unassembled WGS sequence"/>
</dbReference>
<gene>
    <name evidence="2" type="ORF">CASFOL_010373</name>
</gene>
<keyword evidence="1" id="KW-0472">Membrane</keyword>
<reference evidence="3" key="1">
    <citation type="journal article" date="2024" name="IScience">
        <title>Strigolactones Initiate the Formation of Haustorium-like Structures in Castilleja.</title>
        <authorList>
            <person name="Buerger M."/>
            <person name="Peterson D."/>
            <person name="Chory J."/>
        </authorList>
    </citation>
    <scope>NUCLEOTIDE SEQUENCE [LARGE SCALE GENOMIC DNA]</scope>
</reference>
<evidence type="ECO:0000313" key="2">
    <source>
        <dbReference type="EMBL" id="KAL3645193.1"/>
    </source>
</evidence>
<sequence>MVFDRFANPILAIHSSICARKVQLFQYISIRQNMKYYLELCYLCSLVTILTGLLPSHGSMIRVLDVGEELLKETLLLQNGDCLYQLRGLRPHTWYEVKISYPASVPTSFSLRLSRGISDNLARKLLNTEKLIFKTNGMYSLGEMYVAVNVEPEGIVAIPGEQEREYVMFNIVCDERLMGISHKAWYIAVLVLLCLVFAFVVPSFLPPFLLPKNGIQPLHDPTVIKDS</sequence>
<protein>
    <submittedName>
        <fullName evidence="2">Uncharacterized protein</fullName>
    </submittedName>
</protein>